<dbReference type="AlphaFoldDB" id="A0A923KL74"/>
<dbReference type="Proteomes" id="UP000634011">
    <property type="component" value="Unassembled WGS sequence"/>
</dbReference>
<reference evidence="3" key="1">
    <citation type="submission" date="2020-08" db="EMBL/GenBank/DDBJ databases">
        <title>Novel species isolated from subtropical streams in China.</title>
        <authorList>
            <person name="Lu H."/>
        </authorList>
    </citation>
    <scope>NUCLEOTIDE SEQUENCE</scope>
    <source>
        <strain evidence="3">KACC 12607</strain>
    </source>
</reference>
<feature type="domain" description="Putative oxidoreductase/dehydrogenase Rossmann-like" evidence="1">
    <location>
        <begin position="3"/>
        <end position="121"/>
    </location>
</feature>
<dbReference type="Gene3D" id="3.40.50.720">
    <property type="entry name" value="NAD(P)-binding Rossmann-like Domain"/>
    <property type="match status" value="1"/>
</dbReference>
<dbReference type="InterPro" id="IPR018931">
    <property type="entry name" value="DUF2520"/>
</dbReference>
<dbReference type="InterPro" id="IPR036291">
    <property type="entry name" value="NAD(P)-bd_dom_sf"/>
</dbReference>
<sequence length="279" mass="29662">MKKLTIIGAGKVGKVFGRRFQQRGVFSVVQILNRHLQSALNACEFIGIDNVAALADRKQLQEADIWMLAVNDDQIIPACQMLQEQGVLNVDSIVFHCSGSKASTELVAAMETGAAVASIHPVASFANLQHVVENFPGTICSIEGDQRALAVLLPAIQAIGAQVVQISAETKLLYHAGSVFASNYLVTLLDTALRAYQAAGIPSELALAMAAPLARQSMENVFALGAAEALTGPIARGDMQTVARQQAVVSSWDAKAGDLYQAFTPPTQALAARKNYSEK</sequence>
<accession>A0A923KL74</accession>
<proteinExistence type="predicted"/>
<gene>
    <name evidence="3" type="ORF">H8K32_11405</name>
</gene>
<dbReference type="Pfam" id="PF10728">
    <property type="entry name" value="DUF2520"/>
    <property type="match status" value="1"/>
</dbReference>
<dbReference type="EMBL" id="JACOFV010000010">
    <property type="protein sequence ID" value="MBC3862710.1"/>
    <property type="molecule type" value="Genomic_DNA"/>
</dbReference>
<dbReference type="InterPro" id="IPR037108">
    <property type="entry name" value="TM1727-like_C_sf"/>
</dbReference>
<dbReference type="SUPFAM" id="SSF48179">
    <property type="entry name" value="6-phosphogluconate dehydrogenase C-terminal domain-like"/>
    <property type="match status" value="1"/>
</dbReference>
<dbReference type="InterPro" id="IPR019665">
    <property type="entry name" value="OxRdtase/DH_put_Rossmann_dom"/>
</dbReference>
<organism evidence="3 4">
    <name type="scientific">Undibacterium jejuense</name>
    <dbReference type="NCBI Taxonomy" id="1344949"/>
    <lineage>
        <taxon>Bacteria</taxon>
        <taxon>Pseudomonadati</taxon>
        <taxon>Pseudomonadota</taxon>
        <taxon>Betaproteobacteria</taxon>
        <taxon>Burkholderiales</taxon>
        <taxon>Oxalobacteraceae</taxon>
        <taxon>Undibacterium</taxon>
    </lineage>
</organism>
<evidence type="ECO:0000313" key="4">
    <source>
        <dbReference type="Proteomes" id="UP000634011"/>
    </source>
</evidence>
<evidence type="ECO:0000313" key="3">
    <source>
        <dbReference type="EMBL" id="MBC3862710.1"/>
    </source>
</evidence>
<evidence type="ECO:0000259" key="2">
    <source>
        <dbReference type="Pfam" id="PF10728"/>
    </source>
</evidence>
<dbReference type="InterPro" id="IPR008927">
    <property type="entry name" value="6-PGluconate_DH-like_C_sf"/>
</dbReference>
<keyword evidence="4" id="KW-1185">Reference proteome</keyword>
<name>A0A923KL74_9BURK</name>
<comment type="caution">
    <text evidence="3">The sequence shown here is derived from an EMBL/GenBank/DDBJ whole genome shotgun (WGS) entry which is preliminary data.</text>
</comment>
<dbReference type="Gene3D" id="1.10.1040.20">
    <property type="entry name" value="ProC-like, C-terminal domain"/>
    <property type="match status" value="1"/>
</dbReference>
<dbReference type="Pfam" id="PF10727">
    <property type="entry name" value="Rossmann-like"/>
    <property type="match status" value="1"/>
</dbReference>
<dbReference type="PANTHER" id="PTHR40459:SF1">
    <property type="entry name" value="CONSERVED HYPOTHETICAL ALANINE AND LEUCINE RICH PROTEIN"/>
    <property type="match status" value="1"/>
</dbReference>
<dbReference type="PANTHER" id="PTHR40459">
    <property type="entry name" value="CONSERVED HYPOTHETICAL ALANINE AND LEUCINE RICH PROTEIN"/>
    <property type="match status" value="1"/>
</dbReference>
<evidence type="ECO:0000259" key="1">
    <source>
        <dbReference type="Pfam" id="PF10727"/>
    </source>
</evidence>
<protein>
    <submittedName>
        <fullName evidence="3">DUF2520 domain-containing protein</fullName>
    </submittedName>
</protein>
<feature type="domain" description="DUF2520" evidence="2">
    <location>
        <begin position="139"/>
        <end position="264"/>
    </location>
</feature>
<dbReference type="SUPFAM" id="SSF51735">
    <property type="entry name" value="NAD(P)-binding Rossmann-fold domains"/>
    <property type="match status" value="1"/>
</dbReference>